<dbReference type="GO" id="GO:0005789">
    <property type="term" value="C:endoplasmic reticulum membrane"/>
    <property type="evidence" value="ECO:0007669"/>
    <property type="project" value="TreeGrafter"/>
</dbReference>
<dbReference type="GO" id="GO:0009922">
    <property type="term" value="F:fatty acid elongase activity"/>
    <property type="evidence" value="ECO:0007669"/>
    <property type="project" value="UniProtKB-EC"/>
</dbReference>
<sequence length="82" mass="9876">MEALQSYTDYAWSQRDKRRQATVAIILSYLLIVKVLGPAFMKNRAPFELKWPMRLYNLFQVGFSIWLFYYGLIYGWARHYSL</sequence>
<dbReference type="GO" id="GO:0030148">
    <property type="term" value="P:sphingolipid biosynthetic process"/>
    <property type="evidence" value="ECO:0007669"/>
    <property type="project" value="TreeGrafter"/>
</dbReference>
<comment type="catalytic activity">
    <reaction evidence="10">
        <text>a very-long-chain acyl-CoA + malonyl-CoA + H(+) = a very-long-chain 3-oxoacyl-CoA + CO2 + CoA</text>
        <dbReference type="Rhea" id="RHEA:32727"/>
        <dbReference type="ChEBI" id="CHEBI:15378"/>
        <dbReference type="ChEBI" id="CHEBI:16526"/>
        <dbReference type="ChEBI" id="CHEBI:57287"/>
        <dbReference type="ChEBI" id="CHEBI:57384"/>
        <dbReference type="ChEBI" id="CHEBI:90725"/>
        <dbReference type="ChEBI" id="CHEBI:90736"/>
        <dbReference type="EC" id="2.3.1.199"/>
    </reaction>
</comment>
<comment type="similarity">
    <text evidence="10">Belongs to the ELO family.</text>
</comment>
<name>A0A7T8KJY8_CALRO</name>
<evidence type="ECO:0000256" key="4">
    <source>
        <dbReference type="ARBA" id="ARBA00022692"/>
    </source>
</evidence>
<dbReference type="GO" id="GO:0019367">
    <property type="term" value="P:fatty acid elongation, saturated fatty acid"/>
    <property type="evidence" value="ECO:0007669"/>
    <property type="project" value="TreeGrafter"/>
</dbReference>
<feature type="non-terminal residue" evidence="11">
    <location>
        <position position="1"/>
    </location>
</feature>
<keyword evidence="9 10" id="KW-0275">Fatty acid biosynthesis</keyword>
<evidence type="ECO:0000256" key="9">
    <source>
        <dbReference type="ARBA" id="ARBA00023160"/>
    </source>
</evidence>
<dbReference type="PANTHER" id="PTHR11157">
    <property type="entry name" value="FATTY ACID ACYL TRANSFERASE-RELATED"/>
    <property type="match status" value="1"/>
</dbReference>
<dbReference type="OrthoDB" id="434092at2759"/>
<dbReference type="PANTHER" id="PTHR11157:SF69">
    <property type="entry name" value="ELONGATION OF VERY LONG CHAIN FATTY ACIDS PROTEIN 7"/>
    <property type="match status" value="1"/>
</dbReference>
<dbReference type="GO" id="GO:0042761">
    <property type="term" value="P:very long-chain fatty acid biosynthetic process"/>
    <property type="evidence" value="ECO:0007669"/>
    <property type="project" value="TreeGrafter"/>
</dbReference>
<evidence type="ECO:0000256" key="2">
    <source>
        <dbReference type="ARBA" id="ARBA00022516"/>
    </source>
</evidence>
<keyword evidence="6 10" id="KW-1133">Transmembrane helix</keyword>
<protein>
    <recommendedName>
        <fullName evidence="10">Elongation of very long chain fatty acids protein</fullName>
        <ecNumber evidence="10">2.3.1.199</ecNumber>
    </recommendedName>
    <alternativeName>
        <fullName evidence="10">Very-long-chain 3-oxoacyl-CoA synthase</fullName>
    </alternativeName>
</protein>
<feature type="transmembrane region" description="Helical" evidence="10">
    <location>
        <begin position="21"/>
        <end position="41"/>
    </location>
</feature>
<evidence type="ECO:0000313" key="11">
    <source>
        <dbReference type="EMBL" id="QQP57332.1"/>
    </source>
</evidence>
<dbReference type="EC" id="2.3.1.199" evidence="10"/>
<evidence type="ECO:0000313" key="12">
    <source>
        <dbReference type="Proteomes" id="UP000595437"/>
    </source>
</evidence>
<feature type="transmembrane region" description="Helical" evidence="10">
    <location>
        <begin position="53"/>
        <end position="77"/>
    </location>
</feature>
<evidence type="ECO:0000256" key="3">
    <source>
        <dbReference type="ARBA" id="ARBA00022679"/>
    </source>
</evidence>
<comment type="caution">
    <text evidence="10">Lacks conserved residue(s) required for the propagation of feature annotation.</text>
</comment>
<keyword evidence="2 10" id="KW-0444">Lipid biosynthesis</keyword>
<dbReference type="AlphaFoldDB" id="A0A7T8KJY8"/>
<dbReference type="EMBL" id="CP045891">
    <property type="protein sequence ID" value="QQP57332.1"/>
    <property type="molecule type" value="Genomic_DNA"/>
</dbReference>
<proteinExistence type="inferred from homology"/>
<keyword evidence="5 10" id="KW-0276">Fatty acid metabolism</keyword>
<dbReference type="GO" id="GO:0034626">
    <property type="term" value="P:fatty acid elongation, polyunsaturated fatty acid"/>
    <property type="evidence" value="ECO:0007669"/>
    <property type="project" value="TreeGrafter"/>
</dbReference>
<organism evidence="11 12">
    <name type="scientific">Caligus rogercresseyi</name>
    <name type="common">Sea louse</name>
    <dbReference type="NCBI Taxonomy" id="217165"/>
    <lineage>
        <taxon>Eukaryota</taxon>
        <taxon>Metazoa</taxon>
        <taxon>Ecdysozoa</taxon>
        <taxon>Arthropoda</taxon>
        <taxon>Crustacea</taxon>
        <taxon>Multicrustacea</taxon>
        <taxon>Hexanauplia</taxon>
        <taxon>Copepoda</taxon>
        <taxon>Siphonostomatoida</taxon>
        <taxon>Caligidae</taxon>
        <taxon>Caligus</taxon>
    </lineage>
</organism>
<evidence type="ECO:0000256" key="6">
    <source>
        <dbReference type="ARBA" id="ARBA00022989"/>
    </source>
</evidence>
<dbReference type="Proteomes" id="UP000595437">
    <property type="component" value="Chromosome 2"/>
</dbReference>
<evidence type="ECO:0000256" key="10">
    <source>
        <dbReference type="RuleBase" id="RU361115"/>
    </source>
</evidence>
<evidence type="ECO:0000256" key="7">
    <source>
        <dbReference type="ARBA" id="ARBA00023098"/>
    </source>
</evidence>
<comment type="subcellular location">
    <subcellularLocation>
        <location evidence="1">Membrane</location>
        <topology evidence="1">Multi-pass membrane protein</topology>
    </subcellularLocation>
</comment>
<keyword evidence="12" id="KW-1185">Reference proteome</keyword>
<keyword evidence="7 10" id="KW-0443">Lipid metabolism</keyword>
<evidence type="ECO:0000256" key="1">
    <source>
        <dbReference type="ARBA" id="ARBA00004141"/>
    </source>
</evidence>
<accession>A0A7T8KJY8</accession>
<gene>
    <name evidence="11" type="ORF">FKW44_002275</name>
</gene>
<keyword evidence="4 10" id="KW-0812">Transmembrane</keyword>
<reference evidence="12" key="1">
    <citation type="submission" date="2021-01" db="EMBL/GenBank/DDBJ databases">
        <title>Caligus Genome Assembly.</title>
        <authorList>
            <person name="Gallardo-Escarate C."/>
        </authorList>
    </citation>
    <scope>NUCLEOTIDE SEQUENCE [LARGE SCALE GENOMIC DNA]</scope>
</reference>
<dbReference type="Pfam" id="PF01151">
    <property type="entry name" value="ELO"/>
    <property type="match status" value="1"/>
</dbReference>
<dbReference type="GO" id="GO:0034625">
    <property type="term" value="P:fatty acid elongation, monounsaturated fatty acid"/>
    <property type="evidence" value="ECO:0007669"/>
    <property type="project" value="TreeGrafter"/>
</dbReference>
<dbReference type="InterPro" id="IPR002076">
    <property type="entry name" value="ELO_fam"/>
</dbReference>
<evidence type="ECO:0000256" key="5">
    <source>
        <dbReference type="ARBA" id="ARBA00022832"/>
    </source>
</evidence>
<keyword evidence="3 10" id="KW-0808">Transferase</keyword>
<evidence type="ECO:0000256" key="8">
    <source>
        <dbReference type="ARBA" id="ARBA00023136"/>
    </source>
</evidence>
<keyword evidence="8 10" id="KW-0472">Membrane</keyword>